<dbReference type="EMBL" id="JBELPZ010000009">
    <property type="protein sequence ID" value="MFL9844838.1"/>
    <property type="molecule type" value="Genomic_DNA"/>
</dbReference>
<reference evidence="2 3" key="1">
    <citation type="submission" date="2024-06" db="EMBL/GenBank/DDBJ databases">
        <authorList>
            <person name="Kaempfer P."/>
            <person name="Viver T."/>
        </authorList>
    </citation>
    <scope>NUCLEOTIDE SEQUENCE [LARGE SCALE GENOMIC DNA]</scope>
    <source>
        <strain evidence="2 3">ST-119</strain>
    </source>
</reference>
<keyword evidence="3" id="KW-1185">Reference proteome</keyword>
<evidence type="ECO:0000313" key="2">
    <source>
        <dbReference type="EMBL" id="MFL9844838.1"/>
    </source>
</evidence>
<dbReference type="RefSeq" id="WP_408085093.1">
    <property type="nucleotide sequence ID" value="NZ_JBELPZ010000009.1"/>
</dbReference>
<gene>
    <name evidence="2" type="ORF">ABS766_10455</name>
</gene>
<proteinExistence type="predicted"/>
<sequence length="117" mass="13057">MKKIIAIVVFMLGLGFTANAQSTSAEPGTKAAFHEAALKDVKALGKVVKLNEHEVQMFTGLFESKHQELYNINKNGLSEQRKDAVYQWTDAKIRASISQDRMAKVDAEPELLKQLTH</sequence>
<keyword evidence="1" id="KW-0732">Signal</keyword>
<dbReference type="Proteomes" id="UP001629156">
    <property type="component" value="Unassembled WGS sequence"/>
</dbReference>
<organism evidence="2 3">
    <name type="scientific">Flavobacterium rhizosphaerae</name>
    <dbReference type="NCBI Taxonomy" id="3163298"/>
    <lineage>
        <taxon>Bacteria</taxon>
        <taxon>Pseudomonadati</taxon>
        <taxon>Bacteroidota</taxon>
        <taxon>Flavobacteriia</taxon>
        <taxon>Flavobacteriales</taxon>
        <taxon>Flavobacteriaceae</taxon>
        <taxon>Flavobacterium</taxon>
    </lineage>
</organism>
<name>A0ABW8YXA9_9FLAO</name>
<feature type="chain" id="PRO_5046835236" evidence="1">
    <location>
        <begin position="21"/>
        <end position="117"/>
    </location>
</feature>
<accession>A0ABW8YXA9</accession>
<protein>
    <submittedName>
        <fullName evidence="2">Uncharacterized protein</fullName>
    </submittedName>
</protein>
<evidence type="ECO:0000256" key="1">
    <source>
        <dbReference type="SAM" id="SignalP"/>
    </source>
</evidence>
<comment type="caution">
    <text evidence="2">The sequence shown here is derived from an EMBL/GenBank/DDBJ whole genome shotgun (WGS) entry which is preliminary data.</text>
</comment>
<evidence type="ECO:0000313" key="3">
    <source>
        <dbReference type="Proteomes" id="UP001629156"/>
    </source>
</evidence>
<feature type="signal peptide" evidence="1">
    <location>
        <begin position="1"/>
        <end position="20"/>
    </location>
</feature>